<evidence type="ECO:0000313" key="6">
    <source>
        <dbReference type="EMBL" id="KHN86283.1"/>
    </source>
</evidence>
<accession>A0A0B2VXC9</accession>
<evidence type="ECO:0000256" key="3">
    <source>
        <dbReference type="ARBA" id="ARBA00022801"/>
    </source>
</evidence>
<dbReference type="GO" id="GO:0005737">
    <property type="term" value="C:cytoplasm"/>
    <property type="evidence" value="ECO:0007669"/>
    <property type="project" value="TreeGrafter"/>
</dbReference>
<dbReference type="PANTHER" id="PTHR12792:SF0">
    <property type="entry name" value="SEPARIN"/>
    <property type="match status" value="1"/>
</dbReference>
<dbReference type="InterPro" id="IPR030397">
    <property type="entry name" value="SEPARIN_core_dom"/>
</dbReference>
<dbReference type="Pfam" id="PF03568">
    <property type="entry name" value="Separin_C"/>
    <property type="match status" value="1"/>
</dbReference>
<evidence type="ECO:0000313" key="7">
    <source>
        <dbReference type="Proteomes" id="UP000031036"/>
    </source>
</evidence>
<dbReference type="EC" id="3.4.22.49" evidence="2"/>
<gene>
    <name evidence="6" type="primary">Espl1</name>
    <name evidence="6" type="ORF">Tcan_13167</name>
</gene>
<dbReference type="SUPFAM" id="SSF144059">
    <property type="entry name" value="ImpE-like"/>
    <property type="match status" value="1"/>
</dbReference>
<name>A0A0B2VXC9_TOXCA</name>
<protein>
    <recommendedName>
        <fullName evidence="2">separase</fullName>
        <ecNumber evidence="2">3.4.22.49</ecNumber>
    </recommendedName>
</protein>
<reference evidence="6 7" key="1">
    <citation type="submission" date="2014-11" db="EMBL/GenBank/DDBJ databases">
        <title>Genetic blueprint of the zoonotic pathogen Toxocara canis.</title>
        <authorList>
            <person name="Zhu X.-Q."/>
            <person name="Korhonen P.K."/>
            <person name="Cai H."/>
            <person name="Young N.D."/>
            <person name="Nejsum P."/>
            <person name="von Samson-Himmelstjerna G."/>
            <person name="Boag P.R."/>
            <person name="Tan P."/>
            <person name="Li Q."/>
            <person name="Min J."/>
            <person name="Yang Y."/>
            <person name="Wang X."/>
            <person name="Fang X."/>
            <person name="Hall R.S."/>
            <person name="Hofmann A."/>
            <person name="Sternberg P.W."/>
            <person name="Jex A.R."/>
            <person name="Gasser R.B."/>
        </authorList>
    </citation>
    <scope>NUCLEOTIDE SEQUENCE [LARGE SCALE GENOMIC DNA]</scope>
    <source>
        <strain evidence="6">PN_DK_2014</strain>
    </source>
</reference>
<evidence type="ECO:0000259" key="5">
    <source>
        <dbReference type="PROSITE" id="PS51700"/>
    </source>
</evidence>
<dbReference type="PROSITE" id="PS51700">
    <property type="entry name" value="SEPARIN"/>
    <property type="match status" value="1"/>
</dbReference>
<dbReference type="InterPro" id="IPR005314">
    <property type="entry name" value="Peptidase_C50"/>
</dbReference>
<evidence type="ECO:0000256" key="1">
    <source>
        <dbReference type="ARBA" id="ARBA00000451"/>
    </source>
</evidence>
<dbReference type="PANTHER" id="PTHR12792">
    <property type="entry name" value="EXTRA SPINDLE POLES 1-RELATED"/>
    <property type="match status" value="1"/>
</dbReference>
<comment type="catalytic activity">
    <reaction evidence="1">
        <text>All bonds known to be hydrolyzed by this endopeptidase have arginine in P1 and an acidic residue in P4. P6 is often occupied by an acidic residue or by a hydroxy-amino-acid residue, the phosphorylation of which enhances cleavage.</text>
        <dbReference type="EC" id="3.4.22.49"/>
    </reaction>
</comment>
<dbReference type="GO" id="GO:0005813">
    <property type="term" value="C:centrosome"/>
    <property type="evidence" value="ECO:0007669"/>
    <property type="project" value="TreeGrafter"/>
</dbReference>
<proteinExistence type="predicted"/>
<keyword evidence="7" id="KW-1185">Reference proteome</keyword>
<evidence type="ECO:0000256" key="2">
    <source>
        <dbReference type="ARBA" id="ARBA00012489"/>
    </source>
</evidence>
<sequence length="1194" mass="136405">MVKGEGDGEEGKFRKAKQYLGYLLQKHLLLAGEIQTEFQDSSSVRISRKEAVYDHIIEVKYQIERVDTVDASPFLDLYPLVDELFVSTQLGQRAISSCTFMFNAVKKEEDNGFHFFDTTHFETHAALSKLFIAALAKHKAHFYLERAYSFWSEQFAPAVLALESKEERTTFAQFPKLLAAYLLVAGEYSKVVVCLAHAIRLNEFDPTCRILILRWLCHLGEWQLAKKQLDIEAKLPPISGTHYDLIIDIYRNIVALNTLSKKNEVVEKLVMQWNRLSEEGSKTFMQYQCQALLKRALFIASRLPHADINIIGDPLKNSEMEIARLTVLIKNRYQAFFNYGEGIELQKKVVNPDDFLKLCSHISEHFEATILQCYELAETGVLRECEGIVMSLWRESFRLGSLPRALIAINLLMMLVMMSNYMRKREQSLRQVYAALLNVPKRSDDSSNTAERSPDPGTLAKEPSLAALMLHAFCYGQESGDGEKKEEKIEDDKLESHNEKCTCVVCATCEHDLQLQFDISFAAFLFDSFSSHSFQTLATKFRTLETKFARAHSCMCNAIGACVDAELCELEPCHHRWQWLTIRQLEREPMIDRTSHLPWMLPSVSSDRIRLSSLAEDFDALSLQTPRKAQLRKAPQSAVKTSTRMKRVEKVRVLSDSETANGMNPRYCQLYETANEDFEQYSHLFYREWRYLNCSSLACANLSDNWMSAYFFSEATCFATRQLARTVDEEGESFRFENLEQFKTAVQALPSDITVVQLFLDASRVLWLIRLHCERVPLIVPVVTLPAENDLLKRMEVLLRENDLSGNMGATCKDAKKFWALRRRLDKSMEEITKDVEAEWLRDFACLLLPCFRLSEYGLLAASEISQRGFSDGAAKVLVEMCSVLSAAQWRRLVERFAVLEDVRQTSASFNAICRLRNEWENAVSKGDSLIDENAIAYTLLAVSPQLASFPFEMTPVMANFYRVCRITSLYLFQRIFMRSRKIPKFVDGRNSFYLLDPGGDLAETQNRLAERLRTIECWKGLIGESPDPKQLKTFLESSDFFFYMGHGSGGRYFGKASIRKTDCRAVSVLMGCAVWEYLTARTTYEGEGLDGRSAVFDYSVARCPCVVGCLWMVTDGEIDRFFLAMISYCFSDEIIETQTKRDKNGGSYRLLIDALAYARTACKLRYMTGGAVVAYGLPIVSAYSRLLKTNRSH</sequence>
<evidence type="ECO:0000256" key="4">
    <source>
        <dbReference type="ARBA" id="ARBA00022829"/>
    </source>
</evidence>
<feature type="domain" description="Peptidase C50" evidence="5">
    <location>
        <begin position="989"/>
        <end position="1084"/>
    </location>
</feature>
<comment type="caution">
    <text evidence="6">The sequence shown here is derived from an EMBL/GenBank/DDBJ whole genome shotgun (WGS) entry which is preliminary data.</text>
</comment>
<dbReference type="AlphaFoldDB" id="A0A0B2VXC9"/>
<organism evidence="6 7">
    <name type="scientific">Toxocara canis</name>
    <name type="common">Canine roundworm</name>
    <dbReference type="NCBI Taxonomy" id="6265"/>
    <lineage>
        <taxon>Eukaryota</taxon>
        <taxon>Metazoa</taxon>
        <taxon>Ecdysozoa</taxon>
        <taxon>Nematoda</taxon>
        <taxon>Chromadorea</taxon>
        <taxon>Rhabditida</taxon>
        <taxon>Spirurina</taxon>
        <taxon>Ascaridomorpha</taxon>
        <taxon>Ascaridoidea</taxon>
        <taxon>Toxocaridae</taxon>
        <taxon>Toxocara</taxon>
    </lineage>
</organism>
<keyword evidence="3" id="KW-0378">Hydrolase</keyword>
<dbReference type="OrthoDB" id="10255632at2759"/>
<dbReference type="GO" id="GO:0004197">
    <property type="term" value="F:cysteine-type endopeptidase activity"/>
    <property type="evidence" value="ECO:0007669"/>
    <property type="project" value="InterPro"/>
</dbReference>
<dbReference type="EMBL" id="JPKZ01000635">
    <property type="protein sequence ID" value="KHN86283.1"/>
    <property type="molecule type" value="Genomic_DNA"/>
</dbReference>
<dbReference type="STRING" id="6265.A0A0B2VXC9"/>
<dbReference type="GO" id="GO:0051307">
    <property type="term" value="P:meiotic chromosome separation"/>
    <property type="evidence" value="ECO:0007669"/>
    <property type="project" value="TreeGrafter"/>
</dbReference>
<dbReference type="GO" id="GO:0072686">
    <property type="term" value="C:mitotic spindle"/>
    <property type="evidence" value="ECO:0007669"/>
    <property type="project" value="TreeGrafter"/>
</dbReference>
<dbReference type="GO" id="GO:0006508">
    <property type="term" value="P:proteolysis"/>
    <property type="evidence" value="ECO:0007669"/>
    <property type="project" value="InterPro"/>
</dbReference>
<dbReference type="GO" id="GO:0005634">
    <property type="term" value="C:nucleus"/>
    <property type="evidence" value="ECO:0007669"/>
    <property type="project" value="InterPro"/>
</dbReference>
<dbReference type="Proteomes" id="UP000031036">
    <property type="component" value="Unassembled WGS sequence"/>
</dbReference>
<keyword evidence="4" id="KW-0159">Chromosome partition</keyword>
<dbReference type="OMA" id="YARTACK"/>